<name>A0AAE3JQ57_9FLAO</name>
<dbReference type="Proteomes" id="UP001200642">
    <property type="component" value="Unassembled WGS sequence"/>
</dbReference>
<dbReference type="AlphaFoldDB" id="A0AAE3JQ57"/>
<comment type="caution">
    <text evidence="2">The sequence shown here is derived from an EMBL/GenBank/DDBJ whole genome shotgun (WGS) entry which is preliminary data.</text>
</comment>
<dbReference type="Gene3D" id="3.40.50.1820">
    <property type="entry name" value="alpha/beta hydrolase"/>
    <property type="match status" value="1"/>
</dbReference>
<protein>
    <submittedName>
        <fullName evidence="2">Alpha/beta hydrolase</fullName>
    </submittedName>
</protein>
<proteinExistence type="predicted"/>
<dbReference type="PANTHER" id="PTHR46438">
    <property type="entry name" value="ALPHA/BETA-HYDROLASES SUPERFAMILY PROTEIN"/>
    <property type="match status" value="1"/>
</dbReference>
<keyword evidence="3" id="KW-1185">Reference proteome</keyword>
<keyword evidence="2" id="KW-0378">Hydrolase</keyword>
<evidence type="ECO:0000259" key="1">
    <source>
        <dbReference type="Pfam" id="PF00561"/>
    </source>
</evidence>
<dbReference type="PRINTS" id="PR00111">
    <property type="entry name" value="ABHYDROLASE"/>
</dbReference>
<sequence length="301" mass="33896">METAIKDTRTQKTTQVYRSKLIAGLPVKEHQIRTGKFTTTYLEGGEGTPLVLLHGPGEPSVWWMRVIPGLVKDFKVIVPDLPGHGRSGSPGKKFTREIFIAWLHDFIQYTCNTPPVLIGHVVGGSLAAHYAIQHGNIVRQLILVDSLGLAPFRPAPRFAFEFLRFMVRSSKKNQLRLMDQCMYDVDKLDTVMGEKWQDFLDYNLASANDPEKKSAAKKIMGILSGKIPEYQLKQLAVPVSLIWGRHDKANSVKIAKKASEKYGWPLHIIEDSRDDPKLEQPEAFVEAVQAELRKIPTQEAN</sequence>
<reference evidence="2" key="1">
    <citation type="submission" date="2023-02" db="EMBL/GenBank/DDBJ databases">
        <title>Genome of Flavobacteriaceae gen. nov. sp. strain F89.</title>
        <authorList>
            <person name="Wang Y."/>
        </authorList>
    </citation>
    <scope>NUCLEOTIDE SEQUENCE</scope>
    <source>
        <strain evidence="2">F89</strain>
    </source>
</reference>
<evidence type="ECO:0000313" key="3">
    <source>
        <dbReference type="Proteomes" id="UP001200642"/>
    </source>
</evidence>
<dbReference type="SUPFAM" id="SSF53474">
    <property type="entry name" value="alpha/beta-Hydrolases"/>
    <property type="match status" value="1"/>
</dbReference>
<dbReference type="Pfam" id="PF00561">
    <property type="entry name" value="Abhydrolase_1"/>
    <property type="match status" value="1"/>
</dbReference>
<gene>
    <name evidence="2" type="ORF">K8352_12145</name>
</gene>
<organism evidence="2 3">
    <name type="scientific">Cerina litoralis</name>
    <dbReference type="NCBI Taxonomy" id="2874477"/>
    <lineage>
        <taxon>Bacteria</taxon>
        <taxon>Pseudomonadati</taxon>
        <taxon>Bacteroidota</taxon>
        <taxon>Flavobacteriia</taxon>
        <taxon>Flavobacteriales</taxon>
        <taxon>Flavobacteriaceae</taxon>
        <taxon>Cerina</taxon>
    </lineage>
</organism>
<dbReference type="GO" id="GO:0016787">
    <property type="term" value="F:hydrolase activity"/>
    <property type="evidence" value="ECO:0007669"/>
    <property type="project" value="UniProtKB-KW"/>
</dbReference>
<dbReference type="InterPro" id="IPR029058">
    <property type="entry name" value="AB_hydrolase_fold"/>
</dbReference>
<dbReference type="EMBL" id="JAIRBC010000016">
    <property type="protein sequence ID" value="MCG2461504.1"/>
    <property type="molecule type" value="Genomic_DNA"/>
</dbReference>
<accession>A0AAE3JQ57</accession>
<dbReference type="PANTHER" id="PTHR46438:SF2">
    <property type="entry name" value="ALPHA_BETA-HYDROLASES SUPERFAMILY PROTEIN"/>
    <property type="match status" value="1"/>
</dbReference>
<dbReference type="InterPro" id="IPR000073">
    <property type="entry name" value="AB_hydrolase_1"/>
</dbReference>
<evidence type="ECO:0000313" key="2">
    <source>
        <dbReference type="EMBL" id="MCG2461504.1"/>
    </source>
</evidence>
<feature type="domain" description="AB hydrolase-1" evidence="1">
    <location>
        <begin position="49"/>
        <end position="192"/>
    </location>
</feature>